<dbReference type="InterPro" id="IPR019314">
    <property type="entry name" value="BORCS6"/>
</dbReference>
<dbReference type="GO" id="GO:0099078">
    <property type="term" value="C:BORC complex"/>
    <property type="evidence" value="ECO:0007669"/>
    <property type="project" value="TreeGrafter"/>
</dbReference>
<reference evidence="2" key="2">
    <citation type="submission" date="2025-08" db="UniProtKB">
        <authorList>
            <consortium name="Ensembl"/>
        </authorList>
    </citation>
    <scope>IDENTIFICATION</scope>
</reference>
<feature type="region of interest" description="Disordered" evidence="1">
    <location>
        <begin position="1"/>
        <end position="56"/>
    </location>
</feature>
<evidence type="ECO:0000256" key="1">
    <source>
        <dbReference type="SAM" id="MobiDB-lite"/>
    </source>
</evidence>
<feature type="compositionally biased region" description="Pro residues" evidence="1">
    <location>
        <begin position="103"/>
        <end position="123"/>
    </location>
</feature>
<evidence type="ECO:0000313" key="3">
    <source>
        <dbReference type="Proteomes" id="UP000007648"/>
    </source>
</evidence>
<dbReference type="Proteomes" id="UP000007648">
    <property type="component" value="Unassembled WGS sequence"/>
</dbReference>
<dbReference type="PANTHER" id="PTHR13440:SF9">
    <property type="match status" value="1"/>
</dbReference>
<dbReference type="InParanoid" id="A0A7N4PIL9"/>
<reference evidence="2" key="3">
    <citation type="submission" date="2025-09" db="UniProtKB">
        <authorList>
            <consortium name="Ensembl"/>
        </authorList>
    </citation>
    <scope>IDENTIFICATION</scope>
</reference>
<dbReference type="PANTHER" id="PTHR13440">
    <property type="entry name" value="BLOC-1 RELATED COMPLEX SUBUNIT 6"/>
    <property type="match status" value="1"/>
</dbReference>
<name>A0A7N4PIL9_SARHA</name>
<feature type="compositionally biased region" description="Low complexity" evidence="1">
    <location>
        <begin position="9"/>
        <end position="23"/>
    </location>
</feature>
<dbReference type="GO" id="GO:0032418">
    <property type="term" value="P:lysosome localization"/>
    <property type="evidence" value="ECO:0007669"/>
    <property type="project" value="TreeGrafter"/>
</dbReference>
<dbReference type="Ensembl" id="ENSSHAT00000038888.1">
    <property type="protein sequence ID" value="ENSSHAP00000037587.1"/>
    <property type="gene ID" value="ENSSHAG00000022089.1"/>
</dbReference>
<keyword evidence="3" id="KW-1185">Reference proteome</keyword>
<feature type="compositionally biased region" description="Basic residues" evidence="1">
    <location>
        <begin position="24"/>
        <end position="35"/>
    </location>
</feature>
<organism evidence="2 3">
    <name type="scientific">Sarcophilus harrisii</name>
    <name type="common">Tasmanian devil</name>
    <name type="synonym">Sarcophilus laniarius</name>
    <dbReference type="NCBI Taxonomy" id="9305"/>
    <lineage>
        <taxon>Eukaryota</taxon>
        <taxon>Metazoa</taxon>
        <taxon>Chordata</taxon>
        <taxon>Craniata</taxon>
        <taxon>Vertebrata</taxon>
        <taxon>Euteleostomi</taxon>
        <taxon>Mammalia</taxon>
        <taxon>Metatheria</taxon>
        <taxon>Dasyuromorphia</taxon>
        <taxon>Dasyuridae</taxon>
        <taxon>Sarcophilus</taxon>
    </lineage>
</organism>
<feature type="region of interest" description="Disordered" evidence="1">
    <location>
        <begin position="168"/>
        <end position="212"/>
    </location>
</feature>
<feature type="compositionally biased region" description="Basic and acidic residues" evidence="1">
    <location>
        <begin position="181"/>
        <end position="195"/>
    </location>
</feature>
<sequence length="212" mass="22158">MQPTLRAVSSCTAPPSPRSSRSTRAPRSRLSRSRSRSTSGSIGGMDDTGTGAGRAESGGCGCGCGFPLRRILSCRLLATKWVRSPCRLTVPSSSRALEMVARRPPPAPCSGPPSGAAPPPQAPLSPSRLRLSRRRPANRRPPFSGSHSSSSSSPSGFIRLFLGVPQGALSPRDSFVPWGTETRRPKGRGLADLRELQPTPAVGGVPQGPSVS</sequence>
<accession>A0A7N4PIL9</accession>
<dbReference type="GeneTree" id="ENSGT00410000026943"/>
<feature type="region of interest" description="Disordered" evidence="1">
    <location>
        <begin position="101"/>
        <end position="156"/>
    </location>
</feature>
<proteinExistence type="predicted"/>
<protein>
    <submittedName>
        <fullName evidence="2">Uncharacterized protein</fullName>
    </submittedName>
</protein>
<feature type="compositionally biased region" description="Low complexity" evidence="1">
    <location>
        <begin position="140"/>
        <end position="156"/>
    </location>
</feature>
<dbReference type="AlphaFoldDB" id="A0A7N4PIL9"/>
<reference evidence="2 3" key="1">
    <citation type="journal article" date="2011" name="Proc. Natl. Acad. Sci. U.S.A.">
        <title>Genetic diversity and population structure of the endangered marsupial Sarcophilus harrisii (Tasmanian devil).</title>
        <authorList>
            <person name="Miller W."/>
            <person name="Hayes V.M."/>
            <person name="Ratan A."/>
            <person name="Petersen D.C."/>
            <person name="Wittekindt N.E."/>
            <person name="Miller J."/>
            <person name="Walenz B."/>
            <person name="Knight J."/>
            <person name="Qi J."/>
            <person name="Zhao F."/>
            <person name="Wang Q."/>
            <person name="Bedoya-Reina O.C."/>
            <person name="Katiyar N."/>
            <person name="Tomsho L.P."/>
            <person name="Kasson L.M."/>
            <person name="Hardie R.A."/>
            <person name="Woodbridge P."/>
            <person name="Tindall E.A."/>
            <person name="Bertelsen M.F."/>
            <person name="Dixon D."/>
            <person name="Pyecroft S."/>
            <person name="Helgen K.M."/>
            <person name="Lesk A.M."/>
            <person name="Pringle T.H."/>
            <person name="Patterson N."/>
            <person name="Zhang Y."/>
            <person name="Kreiss A."/>
            <person name="Woods G.M."/>
            <person name="Jones M.E."/>
            <person name="Schuster S.C."/>
        </authorList>
    </citation>
    <scope>NUCLEOTIDE SEQUENCE [LARGE SCALE GENOMIC DNA]</scope>
</reference>
<evidence type="ECO:0000313" key="2">
    <source>
        <dbReference type="Ensembl" id="ENSSHAP00000037587.1"/>
    </source>
</evidence>